<keyword evidence="4" id="KW-0997">Cell inner membrane</keyword>
<keyword evidence="2 8" id="KW-0813">Transport</keyword>
<keyword evidence="3" id="KW-1003">Cell membrane</keyword>
<feature type="domain" description="ABC transmembrane type-1" evidence="9">
    <location>
        <begin position="60"/>
        <end position="250"/>
    </location>
</feature>
<sequence>MFEARGTRRFLAVAAALAFCLGPYLLVPLLSLTNNWRFPHLLPTDWQAQHWSHFLTGSAMVDSIGISLLISLLVCAVATPLGFLAARYVAYHPRREQLLITAYAPYVFSPVILATVLLYLYLKLDLVGSMLGVLAAQIMFAAGFALIFFVPFWNDHKRRLEELVYTLGGNRRQAFTQVLLPLFREPLLICAFQTFLISWTQYGTTLLIGAGKVQTLPLKVYDFVAEANPQYAAMAATLLILPPALLIWFNRKLALISSQEPL</sequence>
<dbReference type="PANTHER" id="PTHR43357:SF4">
    <property type="entry name" value="INNER MEMBRANE ABC TRANSPORTER PERMEASE PROTEIN YDCV"/>
    <property type="match status" value="1"/>
</dbReference>
<dbReference type="Proteomes" id="UP000664417">
    <property type="component" value="Unassembled WGS sequence"/>
</dbReference>
<organism evidence="10 11">
    <name type="scientific">Acanthopleuribacter pedis</name>
    <dbReference type="NCBI Taxonomy" id="442870"/>
    <lineage>
        <taxon>Bacteria</taxon>
        <taxon>Pseudomonadati</taxon>
        <taxon>Acidobacteriota</taxon>
        <taxon>Holophagae</taxon>
        <taxon>Acanthopleuribacterales</taxon>
        <taxon>Acanthopleuribacteraceae</taxon>
        <taxon>Acanthopleuribacter</taxon>
    </lineage>
</organism>
<feature type="transmembrane region" description="Helical" evidence="8">
    <location>
        <begin position="231"/>
        <end position="249"/>
    </location>
</feature>
<proteinExistence type="inferred from homology"/>
<dbReference type="PROSITE" id="PS50928">
    <property type="entry name" value="ABC_TM1"/>
    <property type="match status" value="1"/>
</dbReference>
<feature type="transmembrane region" description="Helical" evidence="8">
    <location>
        <begin position="64"/>
        <end position="86"/>
    </location>
</feature>
<feature type="transmembrane region" description="Helical" evidence="8">
    <location>
        <begin position="187"/>
        <end position="211"/>
    </location>
</feature>
<dbReference type="Gene3D" id="1.10.3720.10">
    <property type="entry name" value="MetI-like"/>
    <property type="match status" value="1"/>
</dbReference>
<reference evidence="10" key="1">
    <citation type="submission" date="2021-03" db="EMBL/GenBank/DDBJ databases">
        <authorList>
            <person name="Wang G."/>
        </authorList>
    </citation>
    <scope>NUCLEOTIDE SEQUENCE</scope>
    <source>
        <strain evidence="10">KCTC 12899</strain>
    </source>
</reference>
<keyword evidence="7 8" id="KW-0472">Membrane</keyword>
<feature type="transmembrane region" description="Helical" evidence="8">
    <location>
        <begin position="98"/>
        <end position="122"/>
    </location>
</feature>
<evidence type="ECO:0000259" key="9">
    <source>
        <dbReference type="PROSITE" id="PS50928"/>
    </source>
</evidence>
<protein>
    <submittedName>
        <fullName evidence="10">ABC transporter permease subunit</fullName>
    </submittedName>
</protein>
<keyword evidence="6 8" id="KW-1133">Transmembrane helix</keyword>
<comment type="caution">
    <text evidence="10">The sequence shown here is derived from an EMBL/GenBank/DDBJ whole genome shotgun (WGS) entry which is preliminary data.</text>
</comment>
<evidence type="ECO:0000313" key="10">
    <source>
        <dbReference type="EMBL" id="MBO1321568.1"/>
    </source>
</evidence>
<evidence type="ECO:0000313" key="11">
    <source>
        <dbReference type="Proteomes" id="UP000664417"/>
    </source>
</evidence>
<dbReference type="AlphaFoldDB" id="A0A8J7U6L5"/>
<evidence type="ECO:0000256" key="2">
    <source>
        <dbReference type="ARBA" id="ARBA00022448"/>
    </source>
</evidence>
<evidence type="ECO:0000256" key="1">
    <source>
        <dbReference type="ARBA" id="ARBA00004429"/>
    </source>
</evidence>
<feature type="transmembrane region" description="Helical" evidence="8">
    <location>
        <begin position="134"/>
        <end position="153"/>
    </location>
</feature>
<dbReference type="RefSeq" id="WP_207861542.1">
    <property type="nucleotide sequence ID" value="NZ_JAFREP010000025.1"/>
</dbReference>
<evidence type="ECO:0000256" key="6">
    <source>
        <dbReference type="ARBA" id="ARBA00022989"/>
    </source>
</evidence>
<dbReference type="Pfam" id="PF00528">
    <property type="entry name" value="BPD_transp_1"/>
    <property type="match status" value="1"/>
</dbReference>
<evidence type="ECO:0000256" key="3">
    <source>
        <dbReference type="ARBA" id="ARBA00022475"/>
    </source>
</evidence>
<dbReference type="GO" id="GO:0055085">
    <property type="term" value="P:transmembrane transport"/>
    <property type="evidence" value="ECO:0007669"/>
    <property type="project" value="InterPro"/>
</dbReference>
<evidence type="ECO:0000256" key="4">
    <source>
        <dbReference type="ARBA" id="ARBA00022519"/>
    </source>
</evidence>
<accession>A0A8J7U6L5</accession>
<comment type="subcellular location">
    <subcellularLocation>
        <location evidence="1">Cell inner membrane</location>
        <topology evidence="1">Multi-pass membrane protein</topology>
    </subcellularLocation>
    <subcellularLocation>
        <location evidence="8">Cell membrane</location>
        <topology evidence="8">Multi-pass membrane protein</topology>
    </subcellularLocation>
</comment>
<dbReference type="EMBL" id="JAFREP010000025">
    <property type="protein sequence ID" value="MBO1321568.1"/>
    <property type="molecule type" value="Genomic_DNA"/>
</dbReference>
<comment type="similarity">
    <text evidence="8">Belongs to the binding-protein-dependent transport system permease family.</text>
</comment>
<dbReference type="GO" id="GO:0005886">
    <property type="term" value="C:plasma membrane"/>
    <property type="evidence" value="ECO:0007669"/>
    <property type="project" value="UniProtKB-SubCell"/>
</dbReference>
<keyword evidence="11" id="KW-1185">Reference proteome</keyword>
<dbReference type="InterPro" id="IPR000515">
    <property type="entry name" value="MetI-like"/>
</dbReference>
<dbReference type="CDD" id="cd06261">
    <property type="entry name" value="TM_PBP2"/>
    <property type="match status" value="1"/>
</dbReference>
<name>A0A8J7U6L5_9BACT</name>
<dbReference type="SUPFAM" id="SSF161098">
    <property type="entry name" value="MetI-like"/>
    <property type="match status" value="1"/>
</dbReference>
<evidence type="ECO:0000256" key="8">
    <source>
        <dbReference type="RuleBase" id="RU363032"/>
    </source>
</evidence>
<gene>
    <name evidence="10" type="ORF">J3U88_24030</name>
</gene>
<dbReference type="InterPro" id="IPR035906">
    <property type="entry name" value="MetI-like_sf"/>
</dbReference>
<evidence type="ECO:0000256" key="7">
    <source>
        <dbReference type="ARBA" id="ARBA00023136"/>
    </source>
</evidence>
<keyword evidence="5 8" id="KW-0812">Transmembrane</keyword>
<evidence type="ECO:0000256" key="5">
    <source>
        <dbReference type="ARBA" id="ARBA00022692"/>
    </source>
</evidence>
<dbReference type="PANTHER" id="PTHR43357">
    <property type="entry name" value="INNER MEMBRANE ABC TRANSPORTER PERMEASE PROTEIN YDCV"/>
    <property type="match status" value="1"/>
</dbReference>